<dbReference type="Proteomes" id="UP000275777">
    <property type="component" value="Chromosome"/>
</dbReference>
<dbReference type="PANTHER" id="PTHR30218">
    <property type="entry name" value="POLYPHOSPHATE KINASE"/>
    <property type="match status" value="1"/>
</dbReference>
<keyword evidence="2" id="KW-0418">Kinase</keyword>
<dbReference type="EMBL" id="LR134182">
    <property type="protein sequence ID" value="VEB44419.1"/>
    <property type="molecule type" value="Genomic_DNA"/>
</dbReference>
<protein>
    <submittedName>
        <fullName evidence="2">Polyphosphate kinase</fullName>
        <ecNumber evidence="2">2.7.4.1</ecNumber>
    </submittedName>
</protein>
<evidence type="ECO:0000259" key="1">
    <source>
        <dbReference type="Pfam" id="PF13090"/>
    </source>
</evidence>
<organism evidence="2 3">
    <name type="scientific">Chromobacterium violaceum</name>
    <dbReference type="NCBI Taxonomy" id="536"/>
    <lineage>
        <taxon>Bacteria</taxon>
        <taxon>Pseudomonadati</taxon>
        <taxon>Pseudomonadota</taxon>
        <taxon>Betaproteobacteria</taxon>
        <taxon>Neisseriales</taxon>
        <taxon>Chromobacteriaceae</taxon>
        <taxon>Chromobacterium</taxon>
    </lineage>
</organism>
<dbReference type="Gene3D" id="3.30.870.10">
    <property type="entry name" value="Endonuclease Chain A"/>
    <property type="match status" value="1"/>
</dbReference>
<dbReference type="EC" id="2.7.4.1" evidence="2"/>
<dbReference type="GO" id="GO:0009358">
    <property type="term" value="C:polyphosphate kinase complex"/>
    <property type="evidence" value="ECO:0007669"/>
    <property type="project" value="InterPro"/>
</dbReference>
<dbReference type="GO" id="GO:0006799">
    <property type="term" value="P:polyphosphate biosynthetic process"/>
    <property type="evidence" value="ECO:0007669"/>
    <property type="project" value="InterPro"/>
</dbReference>
<accession>A0A447THS0</accession>
<dbReference type="AlphaFoldDB" id="A0A447THS0"/>
<reference evidence="2 3" key="1">
    <citation type="submission" date="2018-12" db="EMBL/GenBank/DDBJ databases">
        <authorList>
            <consortium name="Pathogen Informatics"/>
        </authorList>
    </citation>
    <scope>NUCLEOTIDE SEQUENCE [LARGE SCALE GENOMIC DNA]</scope>
    <source>
        <strain evidence="2 3">NCTC9695</strain>
    </source>
</reference>
<sequence length="94" mass="11190">MFYFYNDHKEDLLMSSADWMGRNFFRRIETCAPILDNKLKRRIIKEALRLYLEDNVNSWEMLPDGGYKRRTSRGKPHCAQRELLASYTGNPEAE</sequence>
<evidence type="ECO:0000313" key="2">
    <source>
        <dbReference type="EMBL" id="VEB44419.1"/>
    </source>
</evidence>
<gene>
    <name evidence="2" type="primary">ppk_3</name>
    <name evidence="2" type="ORF">NCTC9695_04909</name>
</gene>
<evidence type="ECO:0000313" key="3">
    <source>
        <dbReference type="Proteomes" id="UP000275777"/>
    </source>
</evidence>
<dbReference type="InterPro" id="IPR003414">
    <property type="entry name" value="PP_kinase"/>
</dbReference>
<proteinExistence type="predicted"/>
<dbReference type="SUPFAM" id="SSF56024">
    <property type="entry name" value="Phospholipase D/nuclease"/>
    <property type="match status" value="1"/>
</dbReference>
<dbReference type="GO" id="GO:0008976">
    <property type="term" value="F:polyphosphate kinase activity"/>
    <property type="evidence" value="ECO:0007669"/>
    <property type="project" value="UniProtKB-EC"/>
</dbReference>
<dbReference type="Pfam" id="PF13090">
    <property type="entry name" value="PP_kinase_C"/>
    <property type="match status" value="1"/>
</dbReference>
<feature type="domain" description="Polyphosphate kinase C-terminal" evidence="1">
    <location>
        <begin position="1"/>
        <end position="78"/>
    </location>
</feature>
<dbReference type="PANTHER" id="PTHR30218:SF0">
    <property type="entry name" value="POLYPHOSPHATE KINASE"/>
    <property type="match status" value="1"/>
</dbReference>
<dbReference type="InterPro" id="IPR025200">
    <property type="entry name" value="PPK_C_dom2"/>
</dbReference>
<name>A0A447THS0_CHRVL</name>
<keyword evidence="2" id="KW-0808">Transferase</keyword>